<dbReference type="STRING" id="1314674.A0A0D7ATW2"/>
<evidence type="ECO:0000313" key="1">
    <source>
        <dbReference type="EMBL" id="KIY61279.1"/>
    </source>
</evidence>
<gene>
    <name evidence="1" type="ORF">CYLTODRAFT_459989</name>
</gene>
<dbReference type="OrthoDB" id="73076at2759"/>
<organism evidence="1 2">
    <name type="scientific">Cylindrobasidium torrendii FP15055 ss-10</name>
    <dbReference type="NCBI Taxonomy" id="1314674"/>
    <lineage>
        <taxon>Eukaryota</taxon>
        <taxon>Fungi</taxon>
        <taxon>Dikarya</taxon>
        <taxon>Basidiomycota</taxon>
        <taxon>Agaricomycotina</taxon>
        <taxon>Agaricomycetes</taxon>
        <taxon>Agaricomycetidae</taxon>
        <taxon>Agaricales</taxon>
        <taxon>Marasmiineae</taxon>
        <taxon>Physalacriaceae</taxon>
        <taxon>Cylindrobasidium</taxon>
    </lineage>
</organism>
<evidence type="ECO:0000313" key="2">
    <source>
        <dbReference type="Proteomes" id="UP000054007"/>
    </source>
</evidence>
<proteinExistence type="predicted"/>
<dbReference type="AlphaFoldDB" id="A0A0D7ATW2"/>
<dbReference type="Proteomes" id="UP000054007">
    <property type="component" value="Unassembled WGS sequence"/>
</dbReference>
<protein>
    <submittedName>
        <fullName evidence="1">Uncharacterized protein</fullName>
    </submittedName>
</protein>
<keyword evidence="2" id="KW-1185">Reference proteome</keyword>
<sequence>MSSRELYGSDKRWCHLKNKEKRAVRDAQYHRYKWRNDHEALCVFSTACESITTVLTSKGERRACNACYDLLRANEFRAVLRKPLPLKENLKYTNKMFRSRILGGQYASVLGLSELVEEDAQGSLFLRFSVGALQSKFDDDKVFLGLVHAMVQKADKNERGVGSQNFQHAPAYDEFVGIHAQPSSTCVLPVQRLKKPRLPPVLCDLMFKRVKERLSAIEYTGPVALACDDTKLLSGLRLYWDATKHEHLLIEGIHGPVLVTNPEDVHDLMQDRTIPKTTKVRVCTVQVPLPKMVPIVVAALPIGNSTTAKELLPSLAKVVHGLLDQEIDIVSYTADRVQTFSIPSHAHNHPDMVITIAFFRGHPIALLQDSKHLAKTFRNNLFSGARLLVLGNYTTHFLQMLKVVHHTLSPLYKRDVLKTDRQDDNAALRTLSAALLDFLTVCGEMHDAFQNRDIGHDERIKMILRTYYFFQTRSAFLQSSPIYSVAANFISYPAADIVHTLVTGFISLVIIHRDYIPTTFPLLPWLHSSEPCEHVFGMARQLVKDFTMVDFLHMVPKLDVRLRRAVLRLTHDNAASAKARVSGYNHSYFNAHNINLAKLSAFPSNDQIQQLALDAAAESDSLVSMLGLMPEDMRPTGEPASRLPGISALLAGQDKVNEFEDHLTCDDCEELEEYEENEKAELLKALSHVEDPVFRKSLNTRKERRRADNLTRAAIALETDDYIQLQASTEFTETEEEENFTEDMRSLRAVEVACEDIPDVNNDSGAAAN</sequence>
<reference evidence="1 2" key="1">
    <citation type="journal article" date="2015" name="Fungal Genet. Biol.">
        <title>Evolution of novel wood decay mechanisms in Agaricales revealed by the genome sequences of Fistulina hepatica and Cylindrobasidium torrendii.</title>
        <authorList>
            <person name="Floudas D."/>
            <person name="Held B.W."/>
            <person name="Riley R."/>
            <person name="Nagy L.G."/>
            <person name="Koehler G."/>
            <person name="Ransdell A.S."/>
            <person name="Younus H."/>
            <person name="Chow J."/>
            <person name="Chiniquy J."/>
            <person name="Lipzen A."/>
            <person name="Tritt A."/>
            <person name="Sun H."/>
            <person name="Haridas S."/>
            <person name="LaButti K."/>
            <person name="Ohm R.A."/>
            <person name="Kues U."/>
            <person name="Blanchette R.A."/>
            <person name="Grigoriev I.V."/>
            <person name="Minto R.E."/>
            <person name="Hibbett D.S."/>
        </authorList>
    </citation>
    <scope>NUCLEOTIDE SEQUENCE [LARGE SCALE GENOMIC DNA]</scope>
    <source>
        <strain evidence="1 2">FP15055 ss-10</strain>
    </source>
</reference>
<accession>A0A0D7ATW2</accession>
<dbReference type="EMBL" id="KN880987">
    <property type="protein sequence ID" value="KIY61279.1"/>
    <property type="molecule type" value="Genomic_DNA"/>
</dbReference>
<name>A0A0D7ATW2_9AGAR</name>